<dbReference type="EMBL" id="AFWT01000093">
    <property type="protein sequence ID" value="EGV27552.1"/>
    <property type="molecule type" value="Genomic_DNA"/>
</dbReference>
<dbReference type="InterPro" id="IPR014735">
    <property type="entry name" value="Transposase_Tn5-like_N"/>
</dbReference>
<dbReference type="SUPFAM" id="SSF53098">
    <property type="entry name" value="Ribonuclease H-like"/>
    <property type="match status" value="1"/>
</dbReference>
<name>G2E8L9_9GAMM</name>
<feature type="non-terminal residue" evidence="2">
    <location>
        <position position="55"/>
    </location>
</feature>
<evidence type="ECO:0000313" key="2">
    <source>
        <dbReference type="EMBL" id="EGV27552.1"/>
    </source>
</evidence>
<dbReference type="Proteomes" id="UP000004200">
    <property type="component" value="Unassembled WGS sequence"/>
</dbReference>
<comment type="caution">
    <text evidence="2">The sequence shown here is derived from an EMBL/GenBank/DDBJ whole genome shotgun (WGS) entry which is preliminary data.</text>
</comment>
<reference evidence="2 3" key="1">
    <citation type="submission" date="2011-06" db="EMBL/GenBank/DDBJ databases">
        <title>The draft genome of Thiorhodococcus drewsii AZ1.</title>
        <authorList>
            <consortium name="US DOE Joint Genome Institute (JGI-PGF)"/>
            <person name="Lucas S."/>
            <person name="Han J."/>
            <person name="Lapidus A."/>
            <person name="Cheng J.-F."/>
            <person name="Goodwin L."/>
            <person name="Pitluck S."/>
            <person name="Peters L."/>
            <person name="Land M.L."/>
            <person name="Hauser L."/>
            <person name="Vogl K."/>
            <person name="Liu Z."/>
            <person name="Imhoff J."/>
            <person name="Thiel V."/>
            <person name="Frigaard N.-U."/>
            <person name="Bryant D.A."/>
            <person name="Woyke T.J."/>
        </authorList>
    </citation>
    <scope>NUCLEOTIDE SEQUENCE [LARGE SCALE GENOMIC DNA]</scope>
    <source>
        <strain evidence="2 3">AZ1</strain>
    </source>
</reference>
<accession>G2E8L9</accession>
<evidence type="ECO:0000259" key="1">
    <source>
        <dbReference type="Pfam" id="PF14706"/>
    </source>
</evidence>
<dbReference type="Gene3D" id="1.10.246.40">
    <property type="entry name" value="Tn5 transposase, domain 1"/>
    <property type="match status" value="1"/>
</dbReference>
<gene>
    <name evidence="2" type="ORF">ThidrDRAFT_4633</name>
</gene>
<protein>
    <submittedName>
        <fullName evidence="2">Transposase IS4 family protein</fullName>
    </submittedName>
</protein>
<evidence type="ECO:0000313" key="3">
    <source>
        <dbReference type="Proteomes" id="UP000004200"/>
    </source>
</evidence>
<dbReference type="Pfam" id="PF14706">
    <property type="entry name" value="Tnp_DNA_bind"/>
    <property type="match status" value="1"/>
</dbReference>
<organism evidence="2 3">
    <name type="scientific">Thiorhodococcus drewsii AZ1</name>
    <dbReference type="NCBI Taxonomy" id="765913"/>
    <lineage>
        <taxon>Bacteria</taxon>
        <taxon>Pseudomonadati</taxon>
        <taxon>Pseudomonadota</taxon>
        <taxon>Gammaproteobacteria</taxon>
        <taxon>Chromatiales</taxon>
        <taxon>Chromatiaceae</taxon>
        <taxon>Thiorhodococcus</taxon>
    </lineage>
</organism>
<dbReference type="InterPro" id="IPR012337">
    <property type="entry name" value="RNaseH-like_sf"/>
</dbReference>
<keyword evidence="3" id="KW-1185">Reference proteome</keyword>
<sequence length="55" mass="6074">MGWASEELASIDLGDTRRNRRAIQLIERLAEHPTASIPGACNGWSETQAGYRFLG</sequence>
<dbReference type="InterPro" id="IPR038215">
    <property type="entry name" value="TN5-like_N_sf"/>
</dbReference>
<feature type="domain" description="Transposase Tn5-like N-terminal" evidence="1">
    <location>
        <begin position="2"/>
        <end position="54"/>
    </location>
</feature>
<dbReference type="AlphaFoldDB" id="G2E8L9"/>
<proteinExistence type="predicted"/>